<dbReference type="SUPFAM" id="SSF56529">
    <property type="entry name" value="FAH"/>
    <property type="match status" value="1"/>
</dbReference>
<proteinExistence type="inferred from homology"/>
<evidence type="ECO:0000313" key="4">
    <source>
        <dbReference type="EMBL" id="MET3683029.1"/>
    </source>
</evidence>
<name>A0ABV2KTX0_9BACI</name>
<accession>A0ABV2KTX0</accession>
<keyword evidence="2" id="KW-0479">Metal-binding</keyword>
<sequence length="281" mass="31429">MRFVSFNYNRHYYWGIEADDGIYYSEKLINIFPTLDTLIANIDDLDIENEINQQISRHDIELLAPLYPKKNIMCIGKNYADHALEMTNQDHSQIPQHPVIFTKAPTSVTGPNMPVNSHASITTQLDYEGELAVVIGKRGKNIAREDALDYVFGYTLLNDVTARDLQQQHKQFFRGKSLDTFAPFGPAIVTPDEIEDVQKLGIRTYVNDELRQNGNTSDMIFDVKTLIATLSEGMTLEPGDVIATGTPSGVGKGFNPPRFLQAGDVVTVEIDHIGQLVNVVE</sequence>
<dbReference type="PANTHER" id="PTHR11820">
    <property type="entry name" value="ACYLPYRUVASE"/>
    <property type="match status" value="1"/>
</dbReference>
<evidence type="ECO:0000259" key="3">
    <source>
        <dbReference type="Pfam" id="PF01557"/>
    </source>
</evidence>
<protein>
    <submittedName>
        <fullName evidence="4">2-keto-4-pentenoate hydratase/2-oxohepta-3-ene-1,7-dioic acid hydratase in catechol pathway</fullName>
    </submittedName>
</protein>
<reference evidence="4 5" key="1">
    <citation type="submission" date="2024-06" db="EMBL/GenBank/DDBJ databases">
        <title>Genomic Encyclopedia of Type Strains, Phase IV (KMG-IV): sequencing the most valuable type-strain genomes for metagenomic binning, comparative biology and taxonomic classification.</title>
        <authorList>
            <person name="Goeker M."/>
        </authorList>
    </citation>
    <scope>NUCLEOTIDE SEQUENCE [LARGE SCALE GENOMIC DNA]</scope>
    <source>
        <strain evidence="4 5">DSM 23520</strain>
    </source>
</reference>
<dbReference type="PANTHER" id="PTHR11820:SF7">
    <property type="entry name" value="ACYLPYRUVASE FAHD1, MITOCHONDRIAL"/>
    <property type="match status" value="1"/>
</dbReference>
<evidence type="ECO:0000256" key="2">
    <source>
        <dbReference type="ARBA" id="ARBA00022723"/>
    </source>
</evidence>
<evidence type="ECO:0000256" key="1">
    <source>
        <dbReference type="ARBA" id="ARBA00010211"/>
    </source>
</evidence>
<dbReference type="InterPro" id="IPR011234">
    <property type="entry name" value="Fumarylacetoacetase-like_C"/>
</dbReference>
<dbReference type="RefSeq" id="WP_354219626.1">
    <property type="nucleotide sequence ID" value="NZ_JBEPMX010000004.1"/>
</dbReference>
<dbReference type="Proteomes" id="UP001549167">
    <property type="component" value="Unassembled WGS sequence"/>
</dbReference>
<dbReference type="EMBL" id="JBEPMX010000004">
    <property type="protein sequence ID" value="MET3683029.1"/>
    <property type="molecule type" value="Genomic_DNA"/>
</dbReference>
<gene>
    <name evidence="4" type="ORF">ABID56_001119</name>
</gene>
<comment type="similarity">
    <text evidence="1">Belongs to the FAH family.</text>
</comment>
<comment type="caution">
    <text evidence="4">The sequence shown here is derived from an EMBL/GenBank/DDBJ whole genome shotgun (WGS) entry which is preliminary data.</text>
</comment>
<keyword evidence="5" id="KW-1185">Reference proteome</keyword>
<feature type="domain" description="Fumarylacetoacetase-like C-terminal" evidence="3">
    <location>
        <begin position="72"/>
        <end position="280"/>
    </location>
</feature>
<dbReference type="Pfam" id="PF01557">
    <property type="entry name" value="FAA_hydrolase"/>
    <property type="match status" value="1"/>
</dbReference>
<organism evidence="4 5">
    <name type="scientific">Alkalibacillus flavidus</name>
    <dbReference type="NCBI Taxonomy" id="546021"/>
    <lineage>
        <taxon>Bacteria</taxon>
        <taxon>Bacillati</taxon>
        <taxon>Bacillota</taxon>
        <taxon>Bacilli</taxon>
        <taxon>Bacillales</taxon>
        <taxon>Bacillaceae</taxon>
        <taxon>Alkalibacillus</taxon>
    </lineage>
</organism>
<dbReference type="Gene3D" id="3.90.850.10">
    <property type="entry name" value="Fumarylacetoacetase-like, C-terminal domain"/>
    <property type="match status" value="1"/>
</dbReference>
<dbReference type="InterPro" id="IPR036663">
    <property type="entry name" value="Fumarylacetoacetase_C_sf"/>
</dbReference>
<evidence type="ECO:0000313" key="5">
    <source>
        <dbReference type="Proteomes" id="UP001549167"/>
    </source>
</evidence>